<dbReference type="InterPro" id="IPR006094">
    <property type="entry name" value="Oxid_FAD_bind_N"/>
</dbReference>
<evidence type="ECO:0000256" key="4">
    <source>
        <dbReference type="ARBA" id="ARBA00022827"/>
    </source>
</evidence>
<dbReference type="InterPro" id="IPR006093">
    <property type="entry name" value="Oxy_OxRdtase_FAD_BS"/>
</dbReference>
<dbReference type="InterPro" id="IPR036318">
    <property type="entry name" value="FAD-bd_PCMH-like_sf"/>
</dbReference>
<dbReference type="AlphaFoldDB" id="A0A543N8Y1"/>
<evidence type="ECO:0000256" key="1">
    <source>
        <dbReference type="ARBA" id="ARBA00001974"/>
    </source>
</evidence>
<keyword evidence="5" id="KW-0560">Oxidoreductase</keyword>
<comment type="cofactor">
    <cofactor evidence="1">
        <name>FAD</name>
        <dbReference type="ChEBI" id="CHEBI:57692"/>
    </cofactor>
</comment>
<evidence type="ECO:0000256" key="3">
    <source>
        <dbReference type="ARBA" id="ARBA00022630"/>
    </source>
</evidence>
<evidence type="ECO:0000256" key="2">
    <source>
        <dbReference type="ARBA" id="ARBA00005466"/>
    </source>
</evidence>
<dbReference type="Gene3D" id="3.30.43.10">
    <property type="entry name" value="Uridine Diphospho-n-acetylenolpyruvylglucosamine Reductase, domain 2"/>
    <property type="match status" value="1"/>
</dbReference>
<evidence type="ECO:0000313" key="8">
    <source>
        <dbReference type="Proteomes" id="UP000317422"/>
    </source>
</evidence>
<dbReference type="Gene3D" id="3.40.462.20">
    <property type="match status" value="1"/>
</dbReference>
<keyword evidence="3" id="KW-0285">Flavoprotein</keyword>
<accession>A0A543N8Y1</accession>
<dbReference type="PROSITE" id="PS51387">
    <property type="entry name" value="FAD_PCMH"/>
    <property type="match status" value="1"/>
</dbReference>
<dbReference type="GO" id="GO:0071949">
    <property type="term" value="F:FAD binding"/>
    <property type="evidence" value="ECO:0007669"/>
    <property type="project" value="InterPro"/>
</dbReference>
<dbReference type="Gene3D" id="3.30.465.10">
    <property type="match status" value="1"/>
</dbReference>
<comment type="caution">
    <text evidence="7">The sequence shown here is derived from an EMBL/GenBank/DDBJ whole genome shotgun (WGS) entry which is preliminary data.</text>
</comment>
<name>A0A543N8Y1_9ACTN</name>
<dbReference type="Pfam" id="PF08031">
    <property type="entry name" value="BBE"/>
    <property type="match status" value="1"/>
</dbReference>
<dbReference type="Pfam" id="PF01565">
    <property type="entry name" value="FAD_binding_4"/>
    <property type="match status" value="1"/>
</dbReference>
<evidence type="ECO:0000259" key="6">
    <source>
        <dbReference type="PROSITE" id="PS51387"/>
    </source>
</evidence>
<dbReference type="InterPro" id="IPR016167">
    <property type="entry name" value="FAD-bd_PCMH_sub1"/>
</dbReference>
<dbReference type="InterPro" id="IPR016166">
    <property type="entry name" value="FAD-bd_PCMH"/>
</dbReference>
<gene>
    <name evidence="7" type="ORF">FHX37_3629</name>
</gene>
<proteinExistence type="inferred from homology"/>
<dbReference type="InterPro" id="IPR050416">
    <property type="entry name" value="FAD-linked_Oxidoreductase"/>
</dbReference>
<evidence type="ECO:0000256" key="5">
    <source>
        <dbReference type="ARBA" id="ARBA00023002"/>
    </source>
</evidence>
<organism evidence="7 8">
    <name type="scientific">Haloactinospora alba</name>
    <dbReference type="NCBI Taxonomy" id="405555"/>
    <lineage>
        <taxon>Bacteria</taxon>
        <taxon>Bacillati</taxon>
        <taxon>Actinomycetota</taxon>
        <taxon>Actinomycetes</taxon>
        <taxon>Streptosporangiales</taxon>
        <taxon>Nocardiopsidaceae</taxon>
        <taxon>Haloactinospora</taxon>
    </lineage>
</organism>
<dbReference type="SUPFAM" id="SSF56176">
    <property type="entry name" value="FAD-binding/transporter-associated domain-like"/>
    <property type="match status" value="1"/>
</dbReference>
<dbReference type="RefSeq" id="WP_211351945.1">
    <property type="nucleotide sequence ID" value="NZ_VFQC01000002.1"/>
</dbReference>
<keyword evidence="4" id="KW-0274">FAD</keyword>
<evidence type="ECO:0000313" key="7">
    <source>
        <dbReference type="EMBL" id="TQN28296.1"/>
    </source>
</evidence>
<comment type="similarity">
    <text evidence="2">Belongs to the oxygen-dependent FAD-linked oxidoreductase family.</text>
</comment>
<sequence>MATSPAELGNTMERLLTHVRGNVLLPEDDGYAAACSGHNTTVEHRPKVAVVADNPGDVREAVRFARHNGLPVAVRATGHGPAAPADGAVLVNTSRLNEVRIDPHARTARVEAGARWEQVITAAAEFGLAPPSGSSATVGAVGYTLGGGIGPLGRSYGYAADHVHSLELVTADGAARTASAAQNPDLFWALRGGKGNFGVVTSMTINLFPVSRLYGGGLFFPGEEAETLLRTYREWTATLPVEMASALALVRFPDAEGVPDEIRGRFAVHARIAYLGTEEEGRKLLEPIRRAAPLLMDTVADMPFTSVATINNDPTTPGPYIERSTVLDDLTPPAIERVLSWAGPGTDCPLVAVELRHLGGALSHAPAGGNAVSNRDRAFTVFAVAVPEPDGETVRNYQDGMITDLAPYGSGGPFLSFLSSSETDTELVRSAYDPSVYQRLAEVKRTHDPDNTFRKTHNIPPAR</sequence>
<dbReference type="PANTHER" id="PTHR42973">
    <property type="entry name" value="BINDING OXIDOREDUCTASE, PUTATIVE (AFU_ORTHOLOGUE AFUA_1G17690)-RELATED"/>
    <property type="match status" value="1"/>
</dbReference>
<dbReference type="InterPro" id="IPR012951">
    <property type="entry name" value="BBE"/>
</dbReference>
<feature type="domain" description="FAD-binding PCMH-type" evidence="6">
    <location>
        <begin position="42"/>
        <end position="210"/>
    </location>
</feature>
<dbReference type="EMBL" id="VFQC01000002">
    <property type="protein sequence ID" value="TQN28296.1"/>
    <property type="molecule type" value="Genomic_DNA"/>
</dbReference>
<keyword evidence="8" id="KW-1185">Reference proteome</keyword>
<dbReference type="GO" id="GO:0016491">
    <property type="term" value="F:oxidoreductase activity"/>
    <property type="evidence" value="ECO:0007669"/>
    <property type="project" value="UniProtKB-KW"/>
</dbReference>
<dbReference type="InterPro" id="IPR016169">
    <property type="entry name" value="FAD-bd_PCMH_sub2"/>
</dbReference>
<reference evidence="7 8" key="1">
    <citation type="submission" date="2019-06" db="EMBL/GenBank/DDBJ databases">
        <title>Sequencing the genomes of 1000 actinobacteria strains.</title>
        <authorList>
            <person name="Klenk H.-P."/>
        </authorList>
    </citation>
    <scope>NUCLEOTIDE SEQUENCE [LARGE SCALE GENOMIC DNA]</scope>
    <source>
        <strain evidence="7 8">DSM 45015</strain>
    </source>
</reference>
<dbReference type="PROSITE" id="PS00862">
    <property type="entry name" value="OX2_COVAL_FAD"/>
    <property type="match status" value="1"/>
</dbReference>
<dbReference type="Proteomes" id="UP000317422">
    <property type="component" value="Unassembled WGS sequence"/>
</dbReference>
<protein>
    <submittedName>
        <fullName evidence="7">FAD/FMN-containing dehydrogenase</fullName>
    </submittedName>
</protein>
<dbReference type="PANTHER" id="PTHR42973:SF39">
    <property type="entry name" value="FAD-BINDING PCMH-TYPE DOMAIN-CONTAINING PROTEIN"/>
    <property type="match status" value="1"/>
</dbReference>